<sequence length="80" mass="9628">MGGEGISIDEFMEYDSMVMQTFKSENEAYKFYLGYVKNKGFVTKLSMMARWRKRKENNDEVCAKKKRPLKFMYFQKYCTC</sequence>
<organism evidence="1 2">
    <name type="scientific">Aegilops tauschii subsp. strangulata</name>
    <name type="common">Goatgrass</name>
    <dbReference type="NCBI Taxonomy" id="200361"/>
    <lineage>
        <taxon>Eukaryota</taxon>
        <taxon>Viridiplantae</taxon>
        <taxon>Streptophyta</taxon>
        <taxon>Embryophyta</taxon>
        <taxon>Tracheophyta</taxon>
        <taxon>Spermatophyta</taxon>
        <taxon>Magnoliopsida</taxon>
        <taxon>Liliopsida</taxon>
        <taxon>Poales</taxon>
        <taxon>Poaceae</taxon>
        <taxon>BOP clade</taxon>
        <taxon>Pooideae</taxon>
        <taxon>Triticodae</taxon>
        <taxon>Triticeae</taxon>
        <taxon>Triticinae</taxon>
        <taxon>Aegilops</taxon>
    </lineage>
</organism>
<reference evidence="1" key="3">
    <citation type="journal article" date="2017" name="Nature">
        <title>Genome sequence of the progenitor of the wheat D genome Aegilops tauschii.</title>
        <authorList>
            <person name="Luo M.C."/>
            <person name="Gu Y.Q."/>
            <person name="Puiu D."/>
            <person name="Wang H."/>
            <person name="Twardziok S.O."/>
            <person name="Deal K.R."/>
            <person name="Huo N."/>
            <person name="Zhu T."/>
            <person name="Wang L."/>
            <person name="Wang Y."/>
            <person name="McGuire P.E."/>
            <person name="Liu S."/>
            <person name="Long H."/>
            <person name="Ramasamy R.K."/>
            <person name="Rodriguez J.C."/>
            <person name="Van S.L."/>
            <person name="Yuan L."/>
            <person name="Wang Z."/>
            <person name="Xia Z."/>
            <person name="Xiao L."/>
            <person name="Anderson O.D."/>
            <person name="Ouyang S."/>
            <person name="Liang Y."/>
            <person name="Zimin A.V."/>
            <person name="Pertea G."/>
            <person name="Qi P."/>
            <person name="Bennetzen J.L."/>
            <person name="Dai X."/>
            <person name="Dawson M.W."/>
            <person name="Muller H.G."/>
            <person name="Kugler K."/>
            <person name="Rivarola-Duarte L."/>
            <person name="Spannagl M."/>
            <person name="Mayer K.F.X."/>
            <person name="Lu F.H."/>
            <person name="Bevan M.W."/>
            <person name="Leroy P."/>
            <person name="Li P."/>
            <person name="You F.M."/>
            <person name="Sun Q."/>
            <person name="Liu Z."/>
            <person name="Lyons E."/>
            <person name="Wicker T."/>
            <person name="Salzberg S.L."/>
            <person name="Devos K.M."/>
            <person name="Dvorak J."/>
        </authorList>
    </citation>
    <scope>NUCLEOTIDE SEQUENCE [LARGE SCALE GENOMIC DNA]</scope>
    <source>
        <strain evidence="1">cv. AL8/78</strain>
    </source>
</reference>
<dbReference type="AlphaFoldDB" id="A0A453PZ89"/>
<dbReference type="Proteomes" id="UP000015105">
    <property type="component" value="Chromosome 6D"/>
</dbReference>
<name>A0A453PZ89_AEGTS</name>
<dbReference type="EnsemblPlants" id="AET6Gv20919100.1">
    <property type="protein sequence ID" value="AET6Gv20919100.1"/>
    <property type="gene ID" value="AET6Gv20919100"/>
</dbReference>
<evidence type="ECO:0008006" key="3">
    <source>
        <dbReference type="Google" id="ProtNLM"/>
    </source>
</evidence>
<dbReference type="Gramene" id="AET6Gv20919100.1">
    <property type="protein sequence ID" value="AET6Gv20919100.1"/>
    <property type="gene ID" value="AET6Gv20919100"/>
</dbReference>
<reference evidence="1" key="5">
    <citation type="journal article" date="2021" name="G3 (Bethesda)">
        <title>Aegilops tauschii genome assembly Aet v5.0 features greater sequence contiguity and improved annotation.</title>
        <authorList>
            <person name="Wang L."/>
            <person name="Zhu T."/>
            <person name="Rodriguez J.C."/>
            <person name="Deal K.R."/>
            <person name="Dubcovsky J."/>
            <person name="McGuire P.E."/>
            <person name="Lux T."/>
            <person name="Spannagl M."/>
            <person name="Mayer K.F.X."/>
            <person name="Baldrich P."/>
            <person name="Meyers B.C."/>
            <person name="Huo N."/>
            <person name="Gu Y.Q."/>
            <person name="Zhou H."/>
            <person name="Devos K.M."/>
            <person name="Bennetzen J.L."/>
            <person name="Unver T."/>
            <person name="Budak H."/>
            <person name="Gulick P.J."/>
            <person name="Galiba G."/>
            <person name="Kalapos B."/>
            <person name="Nelson D.R."/>
            <person name="Li P."/>
            <person name="You F.M."/>
            <person name="Luo M.C."/>
            <person name="Dvorak J."/>
        </authorList>
    </citation>
    <scope>NUCLEOTIDE SEQUENCE [LARGE SCALE GENOMIC DNA]</scope>
    <source>
        <strain evidence="1">cv. AL8/78</strain>
    </source>
</reference>
<reference evidence="2" key="2">
    <citation type="journal article" date="2017" name="Nat. Plants">
        <title>The Aegilops tauschii genome reveals multiple impacts of transposons.</title>
        <authorList>
            <person name="Zhao G."/>
            <person name="Zou C."/>
            <person name="Li K."/>
            <person name="Wang K."/>
            <person name="Li T."/>
            <person name="Gao L."/>
            <person name="Zhang X."/>
            <person name="Wang H."/>
            <person name="Yang Z."/>
            <person name="Liu X."/>
            <person name="Jiang W."/>
            <person name="Mao L."/>
            <person name="Kong X."/>
            <person name="Jiao Y."/>
            <person name="Jia J."/>
        </authorList>
    </citation>
    <scope>NUCLEOTIDE SEQUENCE [LARGE SCALE GENOMIC DNA]</scope>
    <source>
        <strain evidence="2">cv. AL8/78</strain>
    </source>
</reference>
<evidence type="ECO:0000313" key="1">
    <source>
        <dbReference type="EnsemblPlants" id="AET6Gv20919100.1"/>
    </source>
</evidence>
<proteinExistence type="predicted"/>
<reference evidence="2" key="1">
    <citation type="journal article" date="2014" name="Science">
        <title>Ancient hybridizations among the ancestral genomes of bread wheat.</title>
        <authorList>
            <consortium name="International Wheat Genome Sequencing Consortium,"/>
            <person name="Marcussen T."/>
            <person name="Sandve S.R."/>
            <person name="Heier L."/>
            <person name="Spannagl M."/>
            <person name="Pfeifer M."/>
            <person name="Jakobsen K.S."/>
            <person name="Wulff B.B."/>
            <person name="Steuernagel B."/>
            <person name="Mayer K.F."/>
            <person name="Olsen O.A."/>
        </authorList>
    </citation>
    <scope>NUCLEOTIDE SEQUENCE [LARGE SCALE GENOMIC DNA]</scope>
    <source>
        <strain evidence="2">cv. AL8/78</strain>
    </source>
</reference>
<keyword evidence="2" id="KW-1185">Reference proteome</keyword>
<protein>
    <recommendedName>
        <fullName evidence="3">Protein FAR1-RELATED SEQUENCE</fullName>
    </recommendedName>
</protein>
<evidence type="ECO:0000313" key="2">
    <source>
        <dbReference type="Proteomes" id="UP000015105"/>
    </source>
</evidence>
<accession>A0A453PZ89</accession>
<reference evidence="1" key="4">
    <citation type="submission" date="2019-03" db="UniProtKB">
        <authorList>
            <consortium name="EnsemblPlants"/>
        </authorList>
    </citation>
    <scope>IDENTIFICATION</scope>
</reference>